<evidence type="ECO:0000256" key="1">
    <source>
        <dbReference type="ARBA" id="ARBA00022786"/>
    </source>
</evidence>
<dbReference type="InterPro" id="IPR035983">
    <property type="entry name" value="Hect_E3_ubiquitin_ligase"/>
</dbReference>
<feature type="region of interest" description="Disordered" evidence="3">
    <location>
        <begin position="132"/>
        <end position="152"/>
    </location>
</feature>
<reference evidence="6" key="1">
    <citation type="submission" date="2021-01" db="EMBL/GenBank/DDBJ databases">
        <authorList>
            <person name="Corre E."/>
            <person name="Pelletier E."/>
            <person name="Niang G."/>
            <person name="Scheremetjew M."/>
            <person name="Finn R."/>
            <person name="Kale V."/>
            <person name="Holt S."/>
            <person name="Cochrane G."/>
            <person name="Meng A."/>
            <person name="Brown T."/>
            <person name="Cohen L."/>
        </authorList>
    </citation>
    <scope>NUCLEOTIDE SEQUENCE</scope>
    <source>
        <strain evidence="6">AH6</strain>
    </source>
</reference>
<dbReference type="PROSITE" id="PS50237">
    <property type="entry name" value="HECT"/>
    <property type="match status" value="1"/>
</dbReference>
<accession>A0A7S3IBS0</accession>
<feature type="domain" description="HECT" evidence="4">
    <location>
        <begin position="1"/>
        <end position="122"/>
    </location>
</feature>
<proteinExistence type="predicted"/>
<name>A0A7S3IBS0_9CILI</name>
<dbReference type="InterPro" id="IPR000569">
    <property type="entry name" value="HECT_dom"/>
</dbReference>
<dbReference type="EMBL" id="HBIG01020447">
    <property type="protein sequence ID" value="CAE0319345.1"/>
    <property type="molecule type" value="Transcribed_RNA"/>
</dbReference>
<dbReference type="InterPro" id="IPR043366">
    <property type="entry name" value="HECTD4"/>
</dbReference>
<evidence type="ECO:0000313" key="6">
    <source>
        <dbReference type="EMBL" id="CAE0319346.1"/>
    </source>
</evidence>
<feature type="compositionally biased region" description="Basic and acidic residues" evidence="3">
    <location>
        <begin position="142"/>
        <end position="152"/>
    </location>
</feature>
<dbReference type="EMBL" id="HBIG01020448">
    <property type="protein sequence ID" value="CAE0319346.1"/>
    <property type="molecule type" value="Transcribed_RNA"/>
</dbReference>
<dbReference type="Gene3D" id="3.30.2410.10">
    <property type="entry name" value="Hect, E3 ligase catalytic domain"/>
    <property type="match status" value="1"/>
</dbReference>
<evidence type="ECO:0000256" key="2">
    <source>
        <dbReference type="PROSITE-ProRule" id="PRU00104"/>
    </source>
</evidence>
<protein>
    <recommendedName>
        <fullName evidence="4">HECT domain-containing protein</fullName>
    </recommendedName>
</protein>
<dbReference type="PANTHER" id="PTHR46435">
    <property type="entry name" value="E3 UBIQUITIN-PROTEIN LIGASE HECTD4-RELATED"/>
    <property type="match status" value="1"/>
</dbReference>
<gene>
    <name evidence="5" type="ORF">AHAE1019_LOCUS945</name>
    <name evidence="6" type="ORF">AHAE1019_LOCUS946</name>
</gene>
<dbReference type="PANTHER" id="PTHR46435:SF1">
    <property type="entry name" value="E3 UBIQUITIN-PROTEIN LIGASE HECTD4-RELATED"/>
    <property type="match status" value="1"/>
</dbReference>
<sequence length="152" mass="17832">MEYAICGSKMVDFEMLRRHTEYKKPLKEHSDLVKFFWEAVNELSEIERLKFIKFCWAQERLPASDEEFDKKQIKLGLKPALYAAAKKNPDKCLPKADTCFFNLELPNYSSKEILKKQLIIAISFDNDAIDNDTDLNQNQGRARRESYGEEEE</sequence>
<organism evidence="6">
    <name type="scientific">Anophryoides haemophila</name>
    <dbReference type="NCBI Taxonomy" id="46462"/>
    <lineage>
        <taxon>Eukaryota</taxon>
        <taxon>Sar</taxon>
        <taxon>Alveolata</taxon>
        <taxon>Ciliophora</taxon>
        <taxon>Intramacronucleata</taxon>
        <taxon>Oligohymenophorea</taxon>
        <taxon>Scuticociliatia</taxon>
        <taxon>Philasterida</taxon>
        <taxon>Glauconematidae</taxon>
        <taxon>Anophryoides</taxon>
    </lineage>
</organism>
<dbReference type="AlphaFoldDB" id="A0A7S3IBS0"/>
<evidence type="ECO:0000256" key="3">
    <source>
        <dbReference type="SAM" id="MobiDB-lite"/>
    </source>
</evidence>
<dbReference type="Pfam" id="PF00632">
    <property type="entry name" value="HECT"/>
    <property type="match status" value="1"/>
</dbReference>
<feature type="active site" description="Glycyl thioester intermediate" evidence="2">
    <location>
        <position position="99"/>
    </location>
</feature>
<dbReference type="GO" id="GO:0004842">
    <property type="term" value="F:ubiquitin-protein transferase activity"/>
    <property type="evidence" value="ECO:0007669"/>
    <property type="project" value="InterPro"/>
</dbReference>
<dbReference type="SUPFAM" id="SSF56204">
    <property type="entry name" value="Hect, E3 ligase catalytic domain"/>
    <property type="match status" value="1"/>
</dbReference>
<keyword evidence="1 2" id="KW-0833">Ubl conjugation pathway</keyword>
<evidence type="ECO:0000259" key="4">
    <source>
        <dbReference type="PROSITE" id="PS50237"/>
    </source>
</evidence>
<evidence type="ECO:0000313" key="5">
    <source>
        <dbReference type="EMBL" id="CAE0319345.1"/>
    </source>
</evidence>